<dbReference type="PANTHER" id="PTHR24321:SF8">
    <property type="entry name" value="ESTRADIOL 17-BETA-DEHYDROGENASE 8-RELATED"/>
    <property type="match status" value="1"/>
</dbReference>
<sequence>MTLRLKGKNAIITGGARGIGKGIAERFVEEGAHVTIIDVRKADMLNQKIYKDYPENIAIQECNLSNIKQTKAVLDAIWDKQGQIDIVINNAGIATREPFVEIAEETWDQVMSVNLKAMFIVGQHVSKKMMETGIAGSIVNMGSKNGLAAGAQLTHYNVSKGGINSLTQTMGTELASSQIRVNSVAPGFIDTPLDQVLKDRDSNLELTQRTPMKRLGTIKEVANTVLFLASDEASYITGTTIVVDGGHLANAGDL</sequence>
<dbReference type="Pfam" id="PF13561">
    <property type="entry name" value="adh_short_C2"/>
    <property type="match status" value="1"/>
</dbReference>
<comment type="caution">
    <text evidence="3">The sequence shown here is derived from an EMBL/GenBank/DDBJ whole genome shotgun (WGS) entry which is preliminary data.</text>
</comment>
<comment type="similarity">
    <text evidence="1">Belongs to the short-chain dehydrogenases/reductases (SDR) family.</text>
</comment>
<accession>A0A4Y9A9V2</accession>
<name>A0A4Y9A9V2_9BACI</name>
<reference evidence="3 4" key="1">
    <citation type="submission" date="2019-03" db="EMBL/GenBank/DDBJ databases">
        <title>Genome sequence of Lentibacillus salicampi ATCC BAA-719.</title>
        <authorList>
            <person name="Maclea K.S."/>
            <person name="Simoes Junior M."/>
        </authorList>
    </citation>
    <scope>NUCLEOTIDE SEQUENCE [LARGE SCALE GENOMIC DNA]</scope>
    <source>
        <strain evidence="3 4">ATCC BAA-719</strain>
    </source>
</reference>
<organism evidence="3 4">
    <name type="scientific">Lentibacillus salicampi</name>
    <dbReference type="NCBI Taxonomy" id="175306"/>
    <lineage>
        <taxon>Bacteria</taxon>
        <taxon>Bacillati</taxon>
        <taxon>Bacillota</taxon>
        <taxon>Bacilli</taxon>
        <taxon>Bacillales</taxon>
        <taxon>Bacillaceae</taxon>
        <taxon>Lentibacillus</taxon>
    </lineage>
</organism>
<dbReference type="SUPFAM" id="SSF51735">
    <property type="entry name" value="NAD(P)-binding Rossmann-fold domains"/>
    <property type="match status" value="1"/>
</dbReference>
<dbReference type="EMBL" id="SRHY01000029">
    <property type="protein sequence ID" value="TFJ92092.1"/>
    <property type="molecule type" value="Genomic_DNA"/>
</dbReference>
<keyword evidence="2" id="KW-0560">Oxidoreductase</keyword>
<dbReference type="InterPro" id="IPR002347">
    <property type="entry name" value="SDR_fam"/>
</dbReference>
<dbReference type="InterPro" id="IPR036291">
    <property type="entry name" value="NAD(P)-bd_dom_sf"/>
</dbReference>
<gene>
    <name evidence="3" type="ORF">E4U82_14000</name>
</gene>
<dbReference type="OrthoDB" id="112317at2"/>
<evidence type="ECO:0000313" key="3">
    <source>
        <dbReference type="EMBL" id="TFJ92092.1"/>
    </source>
</evidence>
<evidence type="ECO:0000313" key="4">
    <source>
        <dbReference type="Proteomes" id="UP000298484"/>
    </source>
</evidence>
<dbReference type="GO" id="GO:0008206">
    <property type="term" value="P:bile acid metabolic process"/>
    <property type="evidence" value="ECO:0007669"/>
    <property type="project" value="UniProtKB-ARBA"/>
</dbReference>
<dbReference type="InterPro" id="IPR020904">
    <property type="entry name" value="Sc_DH/Rdtase_CS"/>
</dbReference>
<dbReference type="PROSITE" id="PS00061">
    <property type="entry name" value="ADH_SHORT"/>
    <property type="match status" value="1"/>
</dbReference>
<dbReference type="PRINTS" id="PR00080">
    <property type="entry name" value="SDRFAMILY"/>
</dbReference>
<dbReference type="Proteomes" id="UP000298484">
    <property type="component" value="Unassembled WGS sequence"/>
</dbReference>
<dbReference type="NCBIfam" id="NF005559">
    <property type="entry name" value="PRK07231.1"/>
    <property type="match status" value="1"/>
</dbReference>
<dbReference type="PRINTS" id="PR00081">
    <property type="entry name" value="GDHRDH"/>
</dbReference>
<evidence type="ECO:0000256" key="2">
    <source>
        <dbReference type="ARBA" id="ARBA00023002"/>
    </source>
</evidence>
<keyword evidence="4" id="KW-1185">Reference proteome</keyword>
<dbReference type="PANTHER" id="PTHR24321">
    <property type="entry name" value="DEHYDROGENASES, SHORT CHAIN"/>
    <property type="match status" value="1"/>
</dbReference>
<protein>
    <submittedName>
        <fullName evidence="3">SDR family oxidoreductase</fullName>
    </submittedName>
</protein>
<dbReference type="CDD" id="cd05233">
    <property type="entry name" value="SDR_c"/>
    <property type="match status" value="1"/>
</dbReference>
<evidence type="ECO:0000256" key="1">
    <source>
        <dbReference type="ARBA" id="ARBA00006484"/>
    </source>
</evidence>
<dbReference type="AlphaFoldDB" id="A0A4Y9A9V2"/>
<proteinExistence type="inferred from homology"/>
<dbReference type="Gene3D" id="3.40.50.720">
    <property type="entry name" value="NAD(P)-binding Rossmann-like Domain"/>
    <property type="match status" value="1"/>
</dbReference>
<dbReference type="GO" id="GO:0016491">
    <property type="term" value="F:oxidoreductase activity"/>
    <property type="evidence" value="ECO:0007669"/>
    <property type="project" value="UniProtKB-KW"/>
</dbReference>
<dbReference type="FunFam" id="3.40.50.720:FF:000084">
    <property type="entry name" value="Short-chain dehydrogenase reductase"/>
    <property type="match status" value="1"/>
</dbReference>